<sequence length="283" mass="33314">MACKHETSLQKTSTSKDVEIKHNTDQKIKDSVLPLSGEAIALDHEKTKALKRDKLIKAKDDRAKLQELVISKRFLKKEDLYILDYQYPYLNEEIDPSYAVFNNFITENYLNIEKTENQILEDKELLCDTLKINRFRDKRSIDYKIYTVKSNFISVVLYKENYYSGMRYSTYLFDCINFDLEKYDFVYFNDFFTKGSEDAVFVIINNIIKESIASGELYYDCWELSKGDFNAYKNNFVMNDDVLEYYFDDCVICPSYTGTYSIEIPITAIMHLIKKYNAPPKMG</sequence>
<keyword evidence="2" id="KW-1185">Reference proteome</keyword>
<dbReference type="Proteomes" id="UP000076715">
    <property type="component" value="Unassembled WGS sequence"/>
</dbReference>
<gene>
    <name evidence="1" type="ORF">AWE51_10105</name>
</gene>
<evidence type="ECO:0000313" key="1">
    <source>
        <dbReference type="EMBL" id="KZS39984.1"/>
    </source>
</evidence>
<proteinExistence type="predicted"/>
<dbReference type="AlphaFoldDB" id="A0A162CNX2"/>
<comment type="caution">
    <text evidence="1">The sequence shown here is derived from an EMBL/GenBank/DDBJ whole genome shotgun (WGS) entry which is preliminary data.</text>
</comment>
<dbReference type="InterPro" id="IPR037126">
    <property type="entry name" value="PdaC/RsiV-like_sf"/>
</dbReference>
<accession>A0A162CNX2</accession>
<dbReference type="EMBL" id="LQRT01000024">
    <property type="protein sequence ID" value="KZS39984.1"/>
    <property type="molecule type" value="Genomic_DNA"/>
</dbReference>
<organism evidence="1 2">
    <name type="scientific">Aquimarina aggregata</name>
    <dbReference type="NCBI Taxonomy" id="1642818"/>
    <lineage>
        <taxon>Bacteria</taxon>
        <taxon>Pseudomonadati</taxon>
        <taxon>Bacteroidota</taxon>
        <taxon>Flavobacteriia</taxon>
        <taxon>Flavobacteriales</taxon>
        <taxon>Flavobacteriaceae</taxon>
        <taxon>Aquimarina</taxon>
    </lineage>
</organism>
<protein>
    <submittedName>
        <fullName evidence="1">Uncharacterized protein</fullName>
    </submittedName>
</protein>
<evidence type="ECO:0000313" key="2">
    <source>
        <dbReference type="Proteomes" id="UP000076715"/>
    </source>
</evidence>
<name>A0A162CNX2_9FLAO</name>
<dbReference type="Gene3D" id="3.90.640.20">
    <property type="entry name" value="Heat-shock cognate protein, ATPase"/>
    <property type="match status" value="1"/>
</dbReference>
<dbReference type="STRING" id="1642818.AWE51_10105"/>
<reference evidence="1 2" key="1">
    <citation type="submission" date="2016-01" db="EMBL/GenBank/DDBJ databases">
        <title>The draft genome sequence of Aquimarina sp. RZW4-3-2.</title>
        <authorList>
            <person name="Wang Y."/>
        </authorList>
    </citation>
    <scope>NUCLEOTIDE SEQUENCE [LARGE SCALE GENOMIC DNA]</scope>
    <source>
        <strain evidence="1 2">RZW4-3-2</strain>
    </source>
</reference>